<protein>
    <submittedName>
        <fullName evidence="7">Transcriptional repressor CTCF</fullName>
    </submittedName>
</protein>
<dbReference type="GO" id="GO:0008270">
    <property type="term" value="F:zinc ion binding"/>
    <property type="evidence" value="ECO:0007669"/>
    <property type="project" value="UniProtKB-KW"/>
</dbReference>
<gene>
    <name evidence="7" type="primary">Ctcf_1</name>
    <name evidence="7" type="ORF">CM83_29733</name>
</gene>
<name>A0A0A9VZW0_LYGHE</name>
<dbReference type="PROSITE" id="PS00028">
    <property type="entry name" value="ZINC_FINGER_C2H2_1"/>
    <property type="match status" value="2"/>
</dbReference>
<feature type="non-terminal residue" evidence="7">
    <location>
        <position position="1"/>
    </location>
</feature>
<feature type="domain" description="C2H2-type" evidence="6">
    <location>
        <begin position="87"/>
        <end position="115"/>
    </location>
</feature>
<dbReference type="SMART" id="SM00355">
    <property type="entry name" value="ZnF_C2H2"/>
    <property type="match status" value="7"/>
</dbReference>
<dbReference type="PANTHER" id="PTHR24403:SF67">
    <property type="entry name" value="FI01116P-RELATED"/>
    <property type="match status" value="1"/>
</dbReference>
<dbReference type="GO" id="GO:0045944">
    <property type="term" value="P:positive regulation of transcription by RNA polymerase II"/>
    <property type="evidence" value="ECO:0007669"/>
    <property type="project" value="TreeGrafter"/>
</dbReference>
<dbReference type="EMBL" id="GBHO01042903">
    <property type="protein sequence ID" value="JAG00701.1"/>
    <property type="molecule type" value="Transcribed_RNA"/>
</dbReference>
<evidence type="ECO:0000256" key="1">
    <source>
        <dbReference type="ARBA" id="ARBA00022723"/>
    </source>
</evidence>
<keyword evidence="3 5" id="KW-0863">Zinc-finger</keyword>
<proteinExistence type="predicted"/>
<organism evidence="7">
    <name type="scientific">Lygus hesperus</name>
    <name type="common">Western plant bug</name>
    <dbReference type="NCBI Taxonomy" id="30085"/>
    <lineage>
        <taxon>Eukaryota</taxon>
        <taxon>Metazoa</taxon>
        <taxon>Ecdysozoa</taxon>
        <taxon>Arthropoda</taxon>
        <taxon>Hexapoda</taxon>
        <taxon>Insecta</taxon>
        <taxon>Pterygota</taxon>
        <taxon>Neoptera</taxon>
        <taxon>Paraneoptera</taxon>
        <taxon>Hemiptera</taxon>
        <taxon>Heteroptera</taxon>
        <taxon>Panheteroptera</taxon>
        <taxon>Cimicomorpha</taxon>
        <taxon>Miridae</taxon>
        <taxon>Mirini</taxon>
        <taxon>Lygus</taxon>
    </lineage>
</organism>
<dbReference type="GO" id="GO:0005634">
    <property type="term" value="C:nucleus"/>
    <property type="evidence" value="ECO:0007669"/>
    <property type="project" value="TreeGrafter"/>
</dbReference>
<dbReference type="SUPFAM" id="SSF57667">
    <property type="entry name" value="beta-beta-alpha zinc fingers"/>
    <property type="match status" value="2"/>
</dbReference>
<dbReference type="AlphaFoldDB" id="A0A0A9VZW0"/>
<dbReference type="InterPro" id="IPR050688">
    <property type="entry name" value="Zinc_finger/UBP_domain"/>
</dbReference>
<evidence type="ECO:0000256" key="3">
    <source>
        <dbReference type="ARBA" id="ARBA00022771"/>
    </source>
</evidence>
<reference evidence="7" key="1">
    <citation type="journal article" date="2014" name="PLoS ONE">
        <title>Transcriptome-Based Identification of ABC Transporters in the Western Tarnished Plant Bug Lygus hesperus.</title>
        <authorList>
            <person name="Hull J.J."/>
            <person name="Chaney K."/>
            <person name="Geib S.M."/>
            <person name="Fabrick J.A."/>
            <person name="Brent C.S."/>
            <person name="Walsh D."/>
            <person name="Lavine L.C."/>
        </authorList>
    </citation>
    <scope>NUCLEOTIDE SEQUENCE</scope>
</reference>
<feature type="domain" description="C2H2-type" evidence="6">
    <location>
        <begin position="172"/>
        <end position="199"/>
    </location>
</feature>
<dbReference type="InterPro" id="IPR013087">
    <property type="entry name" value="Znf_C2H2_type"/>
</dbReference>
<accession>A0A0A9VZW0</accession>
<dbReference type="PROSITE" id="PS50157">
    <property type="entry name" value="ZINC_FINGER_C2H2_2"/>
    <property type="match status" value="2"/>
</dbReference>
<evidence type="ECO:0000313" key="7">
    <source>
        <dbReference type="EMBL" id="JAG00701.1"/>
    </source>
</evidence>
<keyword evidence="4" id="KW-0862">Zinc</keyword>
<dbReference type="PANTHER" id="PTHR24403">
    <property type="entry name" value="ZINC FINGER PROTEIN"/>
    <property type="match status" value="1"/>
</dbReference>
<dbReference type="InterPro" id="IPR036236">
    <property type="entry name" value="Znf_C2H2_sf"/>
</dbReference>
<evidence type="ECO:0000256" key="2">
    <source>
        <dbReference type="ARBA" id="ARBA00022737"/>
    </source>
</evidence>
<dbReference type="Gene3D" id="3.30.160.60">
    <property type="entry name" value="Classic Zinc Finger"/>
    <property type="match status" value="3"/>
</dbReference>
<keyword evidence="1" id="KW-0479">Metal-binding</keyword>
<keyword evidence="2" id="KW-0677">Repeat</keyword>
<reference evidence="7" key="2">
    <citation type="submission" date="2014-07" db="EMBL/GenBank/DDBJ databases">
        <authorList>
            <person name="Hull J."/>
        </authorList>
    </citation>
    <scope>NUCLEOTIDE SEQUENCE</scope>
</reference>
<evidence type="ECO:0000256" key="5">
    <source>
        <dbReference type="PROSITE-ProRule" id="PRU00042"/>
    </source>
</evidence>
<sequence length="237" mass="27963">VKTPLSSHIRTHLALPSYAYFNPEAGNRKISCALCDYRSTGVRNVVLHYKNCHCDVRSVCCQLCSYKCKTKSSLKSHVSFIHERKRFKCTFCRYSTSEQRLLSGHVTSRHFNQEPYTCSHCNYTSYSFTSITIHENRKHRITSIKRCTQCDFTCHSRMELADHKDTHKKTSYDCYKCSYNTKRRTLFISHVRSHMAVRPYKCDYCLRHFSNITSKKEHAQVCPKNRKKFSFFTMDQL</sequence>
<evidence type="ECO:0000256" key="4">
    <source>
        <dbReference type="ARBA" id="ARBA00022833"/>
    </source>
</evidence>
<evidence type="ECO:0000259" key="6">
    <source>
        <dbReference type="PROSITE" id="PS50157"/>
    </source>
</evidence>